<evidence type="ECO:0000256" key="1">
    <source>
        <dbReference type="ARBA" id="ARBA00009156"/>
    </source>
</evidence>
<evidence type="ECO:0000256" key="2">
    <source>
        <dbReference type="ARBA" id="ARBA00022679"/>
    </source>
</evidence>
<dbReference type="Pfam" id="PF00370">
    <property type="entry name" value="FGGY_N"/>
    <property type="match status" value="1"/>
</dbReference>
<sequence>MSKYILSLDQGTTSSRAIVFDKKGSIVSIAQKEFTQYFPKPGWVEHDPIEIWSSQAGVAAEAIAKNGLDVEHIAAIGITNQRETVVVWDKNTGKPVYNAIVWQDKRTSDYCDQLKNEGKAELIKKKQD</sequence>
<reference evidence="5 6" key="1">
    <citation type="journal article" date="2013" name="Genome Announc.">
        <title>Draft Genome Sequence of Winogradskyella psychrotolerans RS-3T, Isolated from the Marine Transect of Kongsfjorden, Ny-Alesund, Svalbard, Arctic Ocean.</title>
        <authorList>
            <person name="Kumar Pinnaka A."/>
            <person name="Ara S."/>
            <person name="Singh A."/>
            <person name="Shivaji S."/>
        </authorList>
    </citation>
    <scope>NUCLEOTIDE SEQUENCE [LARGE SCALE GENOMIC DNA]</scope>
    <source>
        <strain evidence="5 6">RS-3</strain>
    </source>
</reference>
<dbReference type="PANTHER" id="PTHR10196:SF69">
    <property type="entry name" value="GLYCEROL KINASE"/>
    <property type="match status" value="1"/>
</dbReference>
<keyword evidence="3 5" id="KW-0418">Kinase</keyword>
<dbReference type="GO" id="GO:0004370">
    <property type="term" value="F:glycerol kinase activity"/>
    <property type="evidence" value="ECO:0007669"/>
    <property type="project" value="UniProtKB-EC"/>
</dbReference>
<evidence type="ECO:0000313" key="6">
    <source>
        <dbReference type="Proteomes" id="UP000014962"/>
    </source>
</evidence>
<comment type="caution">
    <text evidence="5">The sequence shown here is derived from an EMBL/GenBank/DDBJ whole genome shotgun (WGS) entry which is preliminary data.</text>
</comment>
<dbReference type="PATRIC" id="fig|641526.4.peg.1104"/>
<dbReference type="PANTHER" id="PTHR10196">
    <property type="entry name" value="SUGAR KINASE"/>
    <property type="match status" value="1"/>
</dbReference>
<keyword evidence="2 5" id="KW-0808">Transferase</keyword>
<dbReference type="Gene3D" id="3.30.420.40">
    <property type="match status" value="1"/>
</dbReference>
<evidence type="ECO:0000256" key="3">
    <source>
        <dbReference type="ARBA" id="ARBA00022777"/>
    </source>
</evidence>
<dbReference type="GO" id="GO:0005829">
    <property type="term" value="C:cytosol"/>
    <property type="evidence" value="ECO:0007669"/>
    <property type="project" value="TreeGrafter"/>
</dbReference>
<gene>
    <name evidence="5" type="ORF">ADIWIN_1112</name>
</gene>
<organism evidence="5 6">
    <name type="scientific">Winogradskyella psychrotolerans RS-3</name>
    <dbReference type="NCBI Taxonomy" id="641526"/>
    <lineage>
        <taxon>Bacteria</taxon>
        <taxon>Pseudomonadati</taxon>
        <taxon>Bacteroidota</taxon>
        <taxon>Flavobacteriia</taxon>
        <taxon>Flavobacteriales</taxon>
        <taxon>Flavobacteriaceae</taxon>
        <taxon>Winogradskyella</taxon>
    </lineage>
</organism>
<dbReference type="EMBL" id="ATMR01000077">
    <property type="protein sequence ID" value="EPR73942.1"/>
    <property type="molecule type" value="Genomic_DNA"/>
</dbReference>
<comment type="similarity">
    <text evidence="1">Belongs to the FGGY kinase family.</text>
</comment>
<dbReference type="SUPFAM" id="SSF53067">
    <property type="entry name" value="Actin-like ATPase domain"/>
    <property type="match status" value="1"/>
</dbReference>
<evidence type="ECO:0000313" key="5">
    <source>
        <dbReference type="EMBL" id="EPR73942.1"/>
    </source>
</evidence>
<keyword evidence="6" id="KW-1185">Reference proteome</keyword>
<proteinExistence type="inferred from homology"/>
<dbReference type="InterPro" id="IPR018484">
    <property type="entry name" value="FGGY_N"/>
</dbReference>
<dbReference type="InterPro" id="IPR043129">
    <property type="entry name" value="ATPase_NBD"/>
</dbReference>
<dbReference type="Proteomes" id="UP000014962">
    <property type="component" value="Unassembled WGS sequence"/>
</dbReference>
<dbReference type="GO" id="GO:0019563">
    <property type="term" value="P:glycerol catabolic process"/>
    <property type="evidence" value="ECO:0007669"/>
    <property type="project" value="TreeGrafter"/>
</dbReference>
<dbReference type="EC" id="2.7.1.30" evidence="5"/>
<feature type="domain" description="Carbohydrate kinase FGGY N-terminal" evidence="4">
    <location>
        <begin position="4"/>
        <end position="126"/>
    </location>
</feature>
<evidence type="ECO:0000259" key="4">
    <source>
        <dbReference type="Pfam" id="PF00370"/>
    </source>
</evidence>
<name>S7VX09_9FLAO</name>
<dbReference type="STRING" id="641526.ADIWIN_1112"/>
<protein>
    <submittedName>
        <fullName evidence="5">Glycerol kinase</fullName>
        <ecNumber evidence="5">2.7.1.30</ecNumber>
    </submittedName>
</protein>
<dbReference type="eggNOG" id="COG0554">
    <property type="taxonomic scope" value="Bacteria"/>
</dbReference>
<dbReference type="AlphaFoldDB" id="S7VX09"/>
<accession>S7VX09</accession>